<dbReference type="InterPro" id="IPR000182">
    <property type="entry name" value="GNAT_dom"/>
</dbReference>
<gene>
    <name evidence="2" type="ORF">SSP24_42520</name>
</gene>
<dbReference type="OrthoDB" id="3174529at2"/>
<sequence>MRRASGEHAAATWTLTEDLDAFLAHVGPFLRSRPALHTVPLTVTDALRRHGLRTYGDEPPFFGFLERAGAVRAVCFRTPPHCLYLTALTPDEADAFAAHLAARSERLPGVAGVRDTAAAFAGAWQRHTGAVATLRGRQLLYRLGSLTVPEPAPPGRARVADERDREQLARWYVEFTRDVGGNPARDPGAWADARIAHGGVTLWERPDGTPVAMAGVTPEIAGQVRVAPVYTPAPFRRRGYAGAVTAEVSRAALAAGAEEVLLFTDLANPTSNALYRRIGYEPVVEFATYAFDGR</sequence>
<comment type="caution">
    <text evidence="2">The sequence shown here is derived from an EMBL/GenBank/DDBJ whole genome shotgun (WGS) entry which is preliminary data.</text>
</comment>
<dbReference type="SUPFAM" id="SSF55729">
    <property type="entry name" value="Acyl-CoA N-acyltransferases (Nat)"/>
    <property type="match status" value="1"/>
</dbReference>
<name>A0A4Y3VIB2_9ACTN</name>
<evidence type="ECO:0000313" key="2">
    <source>
        <dbReference type="EMBL" id="GEC06597.1"/>
    </source>
</evidence>
<evidence type="ECO:0000313" key="3">
    <source>
        <dbReference type="Proteomes" id="UP000317881"/>
    </source>
</evidence>
<dbReference type="Pfam" id="PF00583">
    <property type="entry name" value="Acetyltransf_1"/>
    <property type="match status" value="1"/>
</dbReference>
<protein>
    <submittedName>
        <fullName evidence="2">N-acetyltransferase</fullName>
    </submittedName>
</protein>
<keyword evidence="2" id="KW-0808">Transferase</keyword>
<keyword evidence="3" id="KW-1185">Reference proteome</keyword>
<organism evidence="2 3">
    <name type="scientific">Streptomyces spinoverrucosus</name>
    <dbReference type="NCBI Taxonomy" id="284043"/>
    <lineage>
        <taxon>Bacteria</taxon>
        <taxon>Bacillati</taxon>
        <taxon>Actinomycetota</taxon>
        <taxon>Actinomycetes</taxon>
        <taxon>Kitasatosporales</taxon>
        <taxon>Streptomycetaceae</taxon>
        <taxon>Streptomyces</taxon>
    </lineage>
</organism>
<dbReference type="EMBL" id="BJND01000028">
    <property type="protein sequence ID" value="GEC06597.1"/>
    <property type="molecule type" value="Genomic_DNA"/>
</dbReference>
<dbReference type="GO" id="GO:0016747">
    <property type="term" value="F:acyltransferase activity, transferring groups other than amino-acyl groups"/>
    <property type="evidence" value="ECO:0007669"/>
    <property type="project" value="InterPro"/>
</dbReference>
<reference evidence="2 3" key="1">
    <citation type="submission" date="2019-06" db="EMBL/GenBank/DDBJ databases">
        <title>Whole genome shotgun sequence of Streptomyces spinoverrucosus NBRC 14228.</title>
        <authorList>
            <person name="Hosoyama A."/>
            <person name="Uohara A."/>
            <person name="Ohji S."/>
            <person name="Ichikawa N."/>
        </authorList>
    </citation>
    <scope>NUCLEOTIDE SEQUENCE [LARGE SCALE GENOMIC DNA]</scope>
    <source>
        <strain evidence="2 3">NBRC 14228</strain>
    </source>
</reference>
<evidence type="ECO:0000259" key="1">
    <source>
        <dbReference type="PROSITE" id="PS51186"/>
    </source>
</evidence>
<dbReference type="PROSITE" id="PS51186">
    <property type="entry name" value="GNAT"/>
    <property type="match status" value="1"/>
</dbReference>
<dbReference type="AlphaFoldDB" id="A0A4Y3VIB2"/>
<dbReference type="InterPro" id="IPR016181">
    <property type="entry name" value="Acyl_CoA_acyltransferase"/>
</dbReference>
<feature type="domain" description="N-acetyltransferase" evidence="1">
    <location>
        <begin position="155"/>
        <end position="294"/>
    </location>
</feature>
<dbReference type="Proteomes" id="UP000317881">
    <property type="component" value="Unassembled WGS sequence"/>
</dbReference>
<dbReference type="RefSeq" id="WP_141311228.1">
    <property type="nucleotide sequence ID" value="NZ_BJND01000028.1"/>
</dbReference>
<dbReference type="Gene3D" id="3.40.630.30">
    <property type="match status" value="1"/>
</dbReference>
<proteinExistence type="predicted"/>
<accession>A0A4Y3VIB2</accession>